<evidence type="ECO:0000259" key="2">
    <source>
        <dbReference type="Pfam" id="PF02272"/>
    </source>
</evidence>
<dbReference type="Proteomes" id="UP001232973">
    <property type="component" value="Unassembled WGS sequence"/>
</dbReference>
<evidence type="ECO:0000313" key="4">
    <source>
        <dbReference type="Proteomes" id="UP001232973"/>
    </source>
</evidence>
<dbReference type="PANTHER" id="PTHR47618">
    <property type="entry name" value="BIFUNCTIONAL OLIGORIBONUCLEASE AND PAP PHOSPHATASE NRNA"/>
    <property type="match status" value="1"/>
</dbReference>
<evidence type="ECO:0000313" key="3">
    <source>
        <dbReference type="EMBL" id="MDQ0189270.1"/>
    </source>
</evidence>
<keyword evidence="4" id="KW-1185">Reference proteome</keyword>
<feature type="domain" description="DHHA1" evidence="2">
    <location>
        <begin position="230"/>
        <end position="329"/>
    </location>
</feature>
<accession>A0ABT9XG84</accession>
<dbReference type="InterPro" id="IPR003156">
    <property type="entry name" value="DHHA1_dom"/>
</dbReference>
<dbReference type="EMBL" id="JAUSTP010000006">
    <property type="protein sequence ID" value="MDQ0189270.1"/>
    <property type="molecule type" value="Genomic_DNA"/>
</dbReference>
<evidence type="ECO:0000259" key="1">
    <source>
        <dbReference type="Pfam" id="PF01368"/>
    </source>
</evidence>
<dbReference type="Gene3D" id="3.90.1640.10">
    <property type="entry name" value="inorganic pyrophosphatase (n-terminal core)"/>
    <property type="match status" value="1"/>
</dbReference>
<organism evidence="3 4">
    <name type="scientific">Alicyclobacillus cycloheptanicus</name>
    <dbReference type="NCBI Taxonomy" id="1457"/>
    <lineage>
        <taxon>Bacteria</taxon>
        <taxon>Bacillati</taxon>
        <taxon>Bacillota</taxon>
        <taxon>Bacilli</taxon>
        <taxon>Bacillales</taxon>
        <taxon>Alicyclobacillaceae</taxon>
        <taxon>Alicyclobacillus</taxon>
    </lineage>
</organism>
<name>A0ABT9XG84_9BACL</name>
<protein>
    <submittedName>
        <fullName evidence="3">Phosphoesterase RecJ-like protein</fullName>
        <ecNumber evidence="3">3.1.13.3</ecNumber>
        <ecNumber evidence="3">3.1.3.7</ecNumber>
    </submittedName>
</protein>
<dbReference type="RefSeq" id="WP_274456086.1">
    <property type="nucleotide sequence ID" value="NZ_CP067097.1"/>
</dbReference>
<dbReference type="EC" id="3.1.3.7" evidence="3"/>
<dbReference type="InterPro" id="IPR001667">
    <property type="entry name" value="DDH_dom"/>
</dbReference>
<gene>
    <name evidence="3" type="ORF">J2S03_001090</name>
</gene>
<dbReference type="Pfam" id="PF01368">
    <property type="entry name" value="DHH"/>
    <property type="match status" value="1"/>
</dbReference>
<dbReference type="Pfam" id="PF02272">
    <property type="entry name" value="DHHA1"/>
    <property type="match status" value="1"/>
</dbReference>
<dbReference type="Gene3D" id="3.10.310.30">
    <property type="match status" value="1"/>
</dbReference>
<dbReference type="InterPro" id="IPR038763">
    <property type="entry name" value="DHH_sf"/>
</dbReference>
<sequence>MVWEPAPRDMTGVNRVVTAISGGDDWLIVTHERPDGDAIGSSLAVAHILRSLGKKFTFMVSEPLPHRFSYLPMFDTAEMIASPVVRTYKRVIAVDCADEARFAPVAACIDEFAEIVNIDHHQTNPRYGAAAWVDPAAAATCELIYHVARGLDVPLETGLAMCLYTGILTDTGGFAYPSTTRDIHQIAAELLACGVQPYEIAEPAMQSRSWEQVHLMQMALANLAVSNDGSYAALYVTRGMIDGAGATDDDAEGLVEFARSIDTVEVGMLFRETVDGKVKVSLRSKRRVDVSRIAQTFGGGGHARAAGCTLAADLDTAMTTVVEQVEQALAEV</sequence>
<dbReference type="EC" id="3.1.13.3" evidence="3"/>
<feature type="domain" description="DDH" evidence="1">
    <location>
        <begin position="27"/>
        <end position="167"/>
    </location>
</feature>
<comment type="caution">
    <text evidence="3">The sequence shown here is derived from an EMBL/GenBank/DDBJ whole genome shotgun (WGS) entry which is preliminary data.</text>
</comment>
<keyword evidence="3" id="KW-0378">Hydrolase</keyword>
<proteinExistence type="predicted"/>
<reference evidence="3 4" key="1">
    <citation type="submission" date="2023-07" db="EMBL/GenBank/DDBJ databases">
        <title>Genomic Encyclopedia of Type Strains, Phase IV (KMG-IV): sequencing the most valuable type-strain genomes for metagenomic binning, comparative biology and taxonomic classification.</title>
        <authorList>
            <person name="Goeker M."/>
        </authorList>
    </citation>
    <scope>NUCLEOTIDE SEQUENCE [LARGE SCALE GENOMIC DNA]</scope>
    <source>
        <strain evidence="3 4">DSM 4006</strain>
    </source>
</reference>
<dbReference type="GO" id="GO:0008441">
    <property type="term" value="F:3'(2'),5'-bisphosphate nucleotidase activity"/>
    <property type="evidence" value="ECO:0007669"/>
    <property type="project" value="UniProtKB-EC"/>
</dbReference>
<dbReference type="SUPFAM" id="SSF64182">
    <property type="entry name" value="DHH phosphoesterases"/>
    <property type="match status" value="1"/>
</dbReference>
<dbReference type="InterPro" id="IPR051319">
    <property type="entry name" value="Oligoribo/pAp-PDE_c-di-AMP_PDE"/>
</dbReference>
<dbReference type="PANTHER" id="PTHR47618:SF1">
    <property type="entry name" value="BIFUNCTIONAL OLIGORIBONUCLEASE AND PAP PHOSPHATASE NRNA"/>
    <property type="match status" value="1"/>
</dbReference>